<dbReference type="PANTHER" id="PTHR11647">
    <property type="entry name" value="HYDRANTOINASE/DIHYDROPYRIMIDINASE FAMILY MEMBER"/>
    <property type="match status" value="1"/>
</dbReference>
<dbReference type="SUPFAM" id="SSF51338">
    <property type="entry name" value="Composite domain of metallo-dependent hydrolases"/>
    <property type="match status" value="1"/>
</dbReference>
<comment type="caution">
    <text evidence="9">The sequence shown here is derived from an EMBL/GenBank/DDBJ whole genome shotgun (WGS) entry which is preliminary data.</text>
</comment>
<evidence type="ECO:0000256" key="3">
    <source>
        <dbReference type="ARBA" id="ARBA00022723"/>
    </source>
</evidence>
<evidence type="ECO:0000256" key="1">
    <source>
        <dbReference type="ARBA" id="ARBA00001947"/>
    </source>
</evidence>
<sequence length="462" mass="51154">MLDTIIKNGIVVNADSIAAVDIGIKDGVIVQIGDSRYFPEAQNVIDASGMEVYPGMIDSHVHINLKLGEFSTLDSFENATKAAAFGGTTTIIEFAIPYEGETPLDALERRFKEAENQCYVNYSFHGCFTESNINEIQQVKELIGLGIPSIKMFTVYDGIVRINKGAIYDILKEIAAHDGLALFHAENNEIITREITKHVEKKNLSPAGHATSRPAIAEAEEVASLLALIEDTGASALFVHMSTGKTKDLLDYYREEKNLPVFTEVCTHYLSLEGDVYREEKGQLYICSPPIREKEEKEALWQMISEGLVDLVNSDHCCYDSAQKNKYKDYFPNAPNGLPGVETRGIVYYSEGVQGGRINRQQFAATTSTNTAKIMGMYPKKGRIDVGSDADLTIIDPEFIQLLASDQLHMQTDYTPFEGKELKGRVVHTLVGGQHVIADGELVDEQFHGSFVKRAKPIKQEG</sequence>
<dbReference type="Proteomes" id="UP000242682">
    <property type="component" value="Unassembled WGS sequence"/>
</dbReference>
<proteinExistence type="inferred from homology"/>
<evidence type="ECO:0000256" key="6">
    <source>
        <dbReference type="PIRSR" id="PIRSR611778-50"/>
    </source>
</evidence>
<evidence type="ECO:0000259" key="7">
    <source>
        <dbReference type="Pfam" id="PF00449"/>
    </source>
</evidence>
<dbReference type="NCBIfam" id="TIGR02033">
    <property type="entry name" value="D-hydantoinase"/>
    <property type="match status" value="1"/>
</dbReference>
<dbReference type="InterPro" id="IPR011778">
    <property type="entry name" value="Hydantoinase/dihydroPyrase"/>
</dbReference>
<evidence type="ECO:0000256" key="4">
    <source>
        <dbReference type="ARBA" id="ARBA00022801"/>
    </source>
</evidence>
<comment type="PTM">
    <text evidence="5">Carbamylation allows a single lysine to coordinate two nickel ions.</text>
</comment>
<dbReference type="InterPro" id="IPR050378">
    <property type="entry name" value="Metallo-dep_Hydrolases_sf"/>
</dbReference>
<dbReference type="Pfam" id="PF01979">
    <property type="entry name" value="Amidohydro_1"/>
    <property type="match status" value="1"/>
</dbReference>
<comment type="similarity">
    <text evidence="2">Belongs to the metallo-dependent hydrolases superfamily. Hydantoinase/dihydropyrimidinase family.</text>
</comment>
<dbReference type="Pfam" id="PF00449">
    <property type="entry name" value="Urease_alpha"/>
    <property type="match status" value="1"/>
</dbReference>
<evidence type="ECO:0000313" key="10">
    <source>
        <dbReference type="Proteomes" id="UP000242682"/>
    </source>
</evidence>
<protein>
    <submittedName>
        <fullName evidence="9">Dihydropyrimidinase</fullName>
    </submittedName>
</protein>
<dbReference type="EMBL" id="PYAT01000004">
    <property type="protein sequence ID" value="PSL40718.1"/>
    <property type="molecule type" value="Genomic_DNA"/>
</dbReference>
<dbReference type="InterPro" id="IPR011612">
    <property type="entry name" value="Urease_alpha_N_dom"/>
</dbReference>
<feature type="modified residue" description="N6-carboxylysine" evidence="5">
    <location>
        <position position="140"/>
    </location>
</feature>
<dbReference type="PANTHER" id="PTHR11647:SF1">
    <property type="entry name" value="COLLAPSIN RESPONSE MEDIATOR PROTEIN"/>
    <property type="match status" value="1"/>
</dbReference>
<feature type="domain" description="Urease alpha-subunit N-terminal" evidence="7">
    <location>
        <begin position="2"/>
        <end position="45"/>
    </location>
</feature>
<dbReference type="InterPro" id="IPR018228">
    <property type="entry name" value="DNase_TatD-rel_CS"/>
</dbReference>
<feature type="modified residue" description="N6-carboxylysine" evidence="6">
    <location>
        <position position="151"/>
    </location>
</feature>
<comment type="cofactor">
    <cofactor evidence="1">
        <name>Zn(2+)</name>
        <dbReference type="ChEBI" id="CHEBI:29105"/>
    </cofactor>
</comment>
<evidence type="ECO:0000256" key="2">
    <source>
        <dbReference type="ARBA" id="ARBA00008829"/>
    </source>
</evidence>
<dbReference type="OrthoDB" id="9797498at2"/>
<dbReference type="GO" id="GO:0046872">
    <property type="term" value="F:metal ion binding"/>
    <property type="evidence" value="ECO:0007669"/>
    <property type="project" value="UniProtKB-KW"/>
</dbReference>
<name>A0A2P8H3C8_9BACL</name>
<dbReference type="InterPro" id="IPR011059">
    <property type="entry name" value="Metal-dep_hydrolase_composite"/>
</dbReference>
<dbReference type="GO" id="GO:0005829">
    <property type="term" value="C:cytosol"/>
    <property type="evidence" value="ECO:0007669"/>
    <property type="project" value="TreeGrafter"/>
</dbReference>
<keyword evidence="3" id="KW-0479">Metal-binding</keyword>
<dbReference type="PROSITE" id="PS01137">
    <property type="entry name" value="TATD_1"/>
    <property type="match status" value="1"/>
</dbReference>
<dbReference type="GO" id="GO:0016812">
    <property type="term" value="F:hydrolase activity, acting on carbon-nitrogen (but not peptide) bonds, in cyclic amides"/>
    <property type="evidence" value="ECO:0007669"/>
    <property type="project" value="TreeGrafter"/>
</dbReference>
<dbReference type="RefSeq" id="WP_106532935.1">
    <property type="nucleotide sequence ID" value="NZ_PYAT01000004.1"/>
</dbReference>
<comment type="PTM">
    <text evidence="6">Carbamylation allows a single lysine to coordinate two divalent metal cations.</text>
</comment>
<dbReference type="Gene3D" id="2.30.40.10">
    <property type="entry name" value="Urease, subunit C, domain 1"/>
    <property type="match status" value="1"/>
</dbReference>
<evidence type="ECO:0000256" key="5">
    <source>
        <dbReference type="PIRSR" id="PIRSR611612-50"/>
    </source>
</evidence>
<feature type="domain" description="Amidohydrolase-related" evidence="8">
    <location>
        <begin position="52"/>
        <end position="435"/>
    </location>
</feature>
<dbReference type="Gene3D" id="3.20.20.140">
    <property type="entry name" value="Metal-dependent hydrolases"/>
    <property type="match status" value="1"/>
</dbReference>
<dbReference type="AlphaFoldDB" id="A0A2P8H3C8"/>
<evidence type="ECO:0000259" key="8">
    <source>
        <dbReference type="Pfam" id="PF01979"/>
    </source>
</evidence>
<dbReference type="InterPro" id="IPR006680">
    <property type="entry name" value="Amidohydro-rel"/>
</dbReference>
<evidence type="ECO:0000313" key="9">
    <source>
        <dbReference type="EMBL" id="PSL40718.1"/>
    </source>
</evidence>
<reference evidence="9 10" key="1">
    <citation type="submission" date="2018-03" db="EMBL/GenBank/DDBJ databases">
        <title>Genomic Encyclopedia of Type Strains, Phase III (KMG-III): the genomes of soil and plant-associated and newly described type strains.</title>
        <authorList>
            <person name="Whitman W."/>
        </authorList>
    </citation>
    <scope>NUCLEOTIDE SEQUENCE [LARGE SCALE GENOMIC DNA]</scope>
    <source>
        <strain evidence="9 10">CGMCC 1.12259</strain>
    </source>
</reference>
<dbReference type="FunFam" id="3.20.20.140:FF:000174">
    <property type="entry name" value="Dihydropyrimidinase-related protein 2"/>
    <property type="match status" value="1"/>
</dbReference>
<keyword evidence="4" id="KW-0378">Hydrolase</keyword>
<keyword evidence="10" id="KW-1185">Reference proteome</keyword>
<dbReference type="InterPro" id="IPR032466">
    <property type="entry name" value="Metal_Hydrolase"/>
</dbReference>
<accession>A0A2P8H3C8</accession>
<gene>
    <name evidence="9" type="ORF">B0H99_104180</name>
</gene>
<dbReference type="SUPFAM" id="SSF51556">
    <property type="entry name" value="Metallo-dependent hydrolases"/>
    <property type="match status" value="1"/>
</dbReference>
<organism evidence="9 10">
    <name type="scientific">Planomicrobium soli</name>
    <dbReference type="NCBI Taxonomy" id="1176648"/>
    <lineage>
        <taxon>Bacteria</taxon>
        <taxon>Bacillati</taxon>
        <taxon>Bacillota</taxon>
        <taxon>Bacilli</taxon>
        <taxon>Bacillales</taxon>
        <taxon>Caryophanaceae</taxon>
        <taxon>Planomicrobium</taxon>
    </lineage>
</organism>